<dbReference type="RefSeq" id="WP_379977790.1">
    <property type="nucleotide sequence ID" value="NZ_JBHSFV010000003.1"/>
</dbReference>
<evidence type="ECO:0000313" key="3">
    <source>
        <dbReference type="EMBL" id="MFC4633578.1"/>
    </source>
</evidence>
<sequence length="223" mass="25697">MFDKILIADDLGNTNYSVNHILREEYRISNIVQVQYCDDAHIKFIKAHQDKKPFELLITDLSFKEDHRSQNLSSGNTLISSIREIDSEIKIIVYSTEDRSSKINNLFKTYGIDGYVCKGRNGLKELLDSVKQVYNNQKYISPELAIALRTSSVFEIEEYDILLLDRLSNGYVKDEIAINFRKNNISPCSISSIEKRLNKLKIQFKAKNTIHLVTMVKDLGLLE</sequence>
<dbReference type="PROSITE" id="PS50110">
    <property type="entry name" value="RESPONSE_REGULATORY"/>
    <property type="match status" value="1"/>
</dbReference>
<keyword evidence="4" id="KW-1185">Reference proteome</keyword>
<organism evidence="3 4">
    <name type="scientific">Dokdonia ponticola</name>
    <dbReference type="NCBI Taxonomy" id="2041041"/>
    <lineage>
        <taxon>Bacteria</taxon>
        <taxon>Pseudomonadati</taxon>
        <taxon>Bacteroidota</taxon>
        <taxon>Flavobacteriia</taxon>
        <taxon>Flavobacteriales</taxon>
        <taxon>Flavobacteriaceae</taxon>
        <taxon>Dokdonia</taxon>
    </lineage>
</organism>
<evidence type="ECO:0000313" key="4">
    <source>
        <dbReference type="Proteomes" id="UP001596043"/>
    </source>
</evidence>
<feature type="modified residue" description="4-aspartylphosphate" evidence="1">
    <location>
        <position position="60"/>
    </location>
</feature>
<proteinExistence type="predicted"/>
<dbReference type="SUPFAM" id="SSF52172">
    <property type="entry name" value="CheY-like"/>
    <property type="match status" value="1"/>
</dbReference>
<reference evidence="4" key="1">
    <citation type="journal article" date="2019" name="Int. J. Syst. Evol. Microbiol.">
        <title>The Global Catalogue of Microorganisms (GCM) 10K type strain sequencing project: providing services to taxonomists for standard genome sequencing and annotation.</title>
        <authorList>
            <consortium name="The Broad Institute Genomics Platform"/>
            <consortium name="The Broad Institute Genome Sequencing Center for Infectious Disease"/>
            <person name="Wu L."/>
            <person name="Ma J."/>
        </authorList>
    </citation>
    <scope>NUCLEOTIDE SEQUENCE [LARGE SCALE GENOMIC DNA]</scope>
    <source>
        <strain evidence="4">YJ-61-S</strain>
    </source>
</reference>
<keyword evidence="1" id="KW-0597">Phosphoprotein</keyword>
<dbReference type="InterPro" id="IPR001789">
    <property type="entry name" value="Sig_transdc_resp-reg_receiver"/>
</dbReference>
<evidence type="ECO:0000256" key="1">
    <source>
        <dbReference type="PROSITE-ProRule" id="PRU00169"/>
    </source>
</evidence>
<dbReference type="InterPro" id="IPR011006">
    <property type="entry name" value="CheY-like_superfamily"/>
</dbReference>
<dbReference type="EMBL" id="JBHSFV010000003">
    <property type="protein sequence ID" value="MFC4633578.1"/>
    <property type="molecule type" value="Genomic_DNA"/>
</dbReference>
<comment type="caution">
    <text evidence="3">The sequence shown here is derived from an EMBL/GenBank/DDBJ whole genome shotgun (WGS) entry which is preliminary data.</text>
</comment>
<gene>
    <name evidence="3" type="ORF">ACFO3O_06645</name>
</gene>
<accession>A0ABV9HUJ3</accession>
<protein>
    <submittedName>
        <fullName evidence="3">Response regulator</fullName>
    </submittedName>
</protein>
<feature type="domain" description="Response regulatory" evidence="2">
    <location>
        <begin position="4"/>
        <end position="133"/>
    </location>
</feature>
<name>A0ABV9HUJ3_9FLAO</name>
<dbReference type="Gene3D" id="3.40.50.2300">
    <property type="match status" value="1"/>
</dbReference>
<dbReference type="Proteomes" id="UP001596043">
    <property type="component" value="Unassembled WGS sequence"/>
</dbReference>
<evidence type="ECO:0000259" key="2">
    <source>
        <dbReference type="PROSITE" id="PS50110"/>
    </source>
</evidence>